<dbReference type="AlphaFoldDB" id="A0A9P5VI82"/>
<evidence type="ECO:0000313" key="3">
    <source>
        <dbReference type="Proteomes" id="UP000696485"/>
    </source>
</evidence>
<evidence type="ECO:0000313" key="2">
    <source>
        <dbReference type="EMBL" id="KAF9325266.1"/>
    </source>
</evidence>
<feature type="region of interest" description="Disordered" evidence="1">
    <location>
        <begin position="339"/>
        <end position="358"/>
    </location>
</feature>
<sequence>MTTIAATHIDDATTATMTTTTATTMTTTTETIDSPCTDDEAQAKICKQRLAAKRNWAIPPGLVLIPSMESCNMSWANDPSERSMTPDSAREMPWTSSFASQSCVSLPEISRTTPDSDTASLADSFVSTSSTASLPVSTRSLDNLDSLSNRLWAFEMQMRRESFLVNDRASVLSTIVPSNAAPLANTQQQKSTSPNIAPLRLITGKPSRASESHQGDTSSSSSETNSPVEADIEKGWHAWHKEWTHSMGRSRHPVFARASTLSDSFGEESDGDSSTVYSSIRSSHSSVVTAFSNTSSPTSSPTSSNLRQERFAKAGKPVNSNLFLTPKALNSKWHQVSDSALSSPRMTPATPRSIKDNDPALWETEHGQKWSDRFQFLVHNFQAAAGKHTRRLADIIPKSRSGRWGSKRMRARQGEKEEEVKVK</sequence>
<feature type="compositionally biased region" description="Basic and acidic residues" evidence="1">
    <location>
        <begin position="412"/>
        <end position="423"/>
    </location>
</feature>
<proteinExistence type="predicted"/>
<keyword evidence="3" id="KW-1185">Reference proteome</keyword>
<evidence type="ECO:0000256" key="1">
    <source>
        <dbReference type="SAM" id="MobiDB-lite"/>
    </source>
</evidence>
<accession>A0A9P5VI82</accession>
<name>A0A9P5VI82_9FUNG</name>
<feature type="compositionally biased region" description="Low complexity" evidence="1">
    <location>
        <begin position="288"/>
        <end position="305"/>
    </location>
</feature>
<organism evidence="2 3">
    <name type="scientific">Podila minutissima</name>
    <dbReference type="NCBI Taxonomy" id="64525"/>
    <lineage>
        <taxon>Eukaryota</taxon>
        <taxon>Fungi</taxon>
        <taxon>Fungi incertae sedis</taxon>
        <taxon>Mucoromycota</taxon>
        <taxon>Mortierellomycotina</taxon>
        <taxon>Mortierellomycetes</taxon>
        <taxon>Mortierellales</taxon>
        <taxon>Mortierellaceae</taxon>
        <taxon>Podila</taxon>
    </lineage>
</organism>
<protein>
    <submittedName>
        <fullName evidence="2">Uncharacterized protein</fullName>
    </submittedName>
</protein>
<feature type="region of interest" description="Disordered" evidence="1">
    <location>
        <begin position="288"/>
        <end position="307"/>
    </location>
</feature>
<feature type="region of interest" description="Disordered" evidence="1">
    <location>
        <begin position="396"/>
        <end position="423"/>
    </location>
</feature>
<feature type="region of interest" description="Disordered" evidence="1">
    <location>
        <begin position="205"/>
        <end position="228"/>
    </location>
</feature>
<dbReference type="EMBL" id="JAAAUY010000950">
    <property type="protein sequence ID" value="KAF9325266.1"/>
    <property type="molecule type" value="Genomic_DNA"/>
</dbReference>
<reference evidence="2" key="1">
    <citation type="journal article" date="2020" name="Fungal Divers.">
        <title>Resolving the Mortierellaceae phylogeny through synthesis of multi-gene phylogenetics and phylogenomics.</title>
        <authorList>
            <person name="Vandepol N."/>
            <person name="Liber J."/>
            <person name="Desiro A."/>
            <person name="Na H."/>
            <person name="Kennedy M."/>
            <person name="Barry K."/>
            <person name="Grigoriev I.V."/>
            <person name="Miller A.N."/>
            <person name="O'Donnell K."/>
            <person name="Stajich J.E."/>
            <person name="Bonito G."/>
        </authorList>
    </citation>
    <scope>NUCLEOTIDE SEQUENCE</scope>
    <source>
        <strain evidence="2">NVP1</strain>
    </source>
</reference>
<comment type="caution">
    <text evidence="2">The sequence shown here is derived from an EMBL/GenBank/DDBJ whole genome shotgun (WGS) entry which is preliminary data.</text>
</comment>
<dbReference type="Proteomes" id="UP000696485">
    <property type="component" value="Unassembled WGS sequence"/>
</dbReference>
<gene>
    <name evidence="2" type="ORF">BG006_011248</name>
</gene>
<feature type="compositionally biased region" description="Low complexity" evidence="1">
    <location>
        <begin position="215"/>
        <end position="226"/>
    </location>
</feature>